<feature type="region of interest" description="Disordered" evidence="1">
    <location>
        <begin position="579"/>
        <end position="605"/>
    </location>
</feature>
<evidence type="ECO:0000313" key="3">
    <source>
        <dbReference type="Proteomes" id="UP000887565"/>
    </source>
</evidence>
<feature type="compositionally biased region" description="Low complexity" evidence="1">
    <location>
        <begin position="619"/>
        <end position="638"/>
    </location>
</feature>
<keyword evidence="2" id="KW-0472">Membrane</keyword>
<feature type="compositionally biased region" description="Low complexity" evidence="1">
    <location>
        <begin position="213"/>
        <end position="231"/>
    </location>
</feature>
<feature type="transmembrane region" description="Helical" evidence="2">
    <location>
        <begin position="532"/>
        <end position="554"/>
    </location>
</feature>
<sequence length="703" mass="73996">MDSRERSVKASCLKLVAWAPEGTTIALDIYSTPPFHYNCSKRFVCRDYLEVRSASDLSMEGISETNFTFESQTIIQPRIPIPLDHDNESQPPEIDQSSSDVDSDATPTNSSPLSQFTHEPIASPPGFLPPLVDQSSPPPGNTDLSVRRSFVDFTATSAIATETARIGSGFELATSSPAFPTPPDWTAFKAASSAEEEQNVTSSSGASEEEEGGASSSSVPPANETSTTESVGEGGGAFSGSSATASEESGESESPSSASESESTSLIPGGHVFHNISDENGAAATSSIATESLTTITQSANETSAVAVSTTGETEGGNGTTFAPGLVVITSASATKETTESNGTEETGGVSLEGGVSTAELEGNETTLENNATATTTMASMFENQTTTEPEMVNATSGEGAGQENVTTTPGGKPVQGTAAWRLRLTDVAWDSSLNDKMSWQYRKLYDNVYPDLKDMFTDILKDNYAGTTIERFSAGSVIVSGKTESYDKVDNAQFGDSLDKQLKNRNTLCSVPGGSSPQVAPKTSTAGMPGYVIAIIVAAVAVLGAILIGAYFIRRRRNRQRENTYMIDEETMNGAAKSLQGVQPQQRPLGASRNGGGGGGSNRAEQVASINMYEMKDNPGAGAPGGQAAQTGQANTNFGYQDDGVPSNRAQNIKNGSSDKFRNFSKYAFSSEWFKSSSVVKVDYVLGMGKFYTSREGFKKST</sequence>
<reference evidence="4" key="1">
    <citation type="submission" date="2022-11" db="UniProtKB">
        <authorList>
            <consortium name="WormBaseParasite"/>
        </authorList>
    </citation>
    <scope>IDENTIFICATION</scope>
</reference>
<feature type="region of interest" description="Disordered" evidence="1">
    <location>
        <begin position="81"/>
        <end position="145"/>
    </location>
</feature>
<evidence type="ECO:0000313" key="4">
    <source>
        <dbReference type="WBParaSite" id="nRc.2.0.1.t14404-RA"/>
    </source>
</evidence>
<evidence type="ECO:0000256" key="1">
    <source>
        <dbReference type="SAM" id="MobiDB-lite"/>
    </source>
</evidence>
<dbReference type="Proteomes" id="UP000887565">
    <property type="component" value="Unplaced"/>
</dbReference>
<dbReference type="WBParaSite" id="nRc.2.0.1.t14404-RA">
    <property type="protein sequence ID" value="nRc.2.0.1.t14404-RA"/>
    <property type="gene ID" value="nRc.2.0.1.g14404"/>
</dbReference>
<keyword evidence="2" id="KW-1133">Transmembrane helix</keyword>
<organism evidence="3 4">
    <name type="scientific">Romanomermis culicivorax</name>
    <name type="common">Nematode worm</name>
    <dbReference type="NCBI Taxonomy" id="13658"/>
    <lineage>
        <taxon>Eukaryota</taxon>
        <taxon>Metazoa</taxon>
        <taxon>Ecdysozoa</taxon>
        <taxon>Nematoda</taxon>
        <taxon>Enoplea</taxon>
        <taxon>Dorylaimia</taxon>
        <taxon>Mermithida</taxon>
        <taxon>Mermithoidea</taxon>
        <taxon>Mermithidae</taxon>
        <taxon>Romanomermis</taxon>
    </lineage>
</organism>
<keyword evidence="3" id="KW-1185">Reference proteome</keyword>
<accession>A0A915IKK8</accession>
<evidence type="ECO:0000256" key="2">
    <source>
        <dbReference type="SAM" id="Phobius"/>
    </source>
</evidence>
<protein>
    <submittedName>
        <fullName evidence="4">Uncharacterized protein</fullName>
    </submittedName>
</protein>
<feature type="compositionally biased region" description="Polar residues" evidence="1">
    <location>
        <begin position="95"/>
        <end position="117"/>
    </location>
</feature>
<dbReference type="AlphaFoldDB" id="A0A915IKK8"/>
<proteinExistence type="predicted"/>
<feature type="region of interest" description="Disordered" evidence="1">
    <location>
        <begin position="618"/>
        <end position="648"/>
    </location>
</feature>
<feature type="compositionally biased region" description="Low complexity" evidence="1">
    <location>
        <begin position="239"/>
        <end position="265"/>
    </location>
</feature>
<feature type="region of interest" description="Disordered" evidence="1">
    <location>
        <begin position="175"/>
        <end position="277"/>
    </location>
</feature>
<name>A0A915IKK8_ROMCU</name>
<feature type="region of interest" description="Disordered" evidence="1">
    <location>
        <begin position="394"/>
        <end position="415"/>
    </location>
</feature>
<keyword evidence="2" id="KW-0812">Transmembrane</keyword>